<gene>
    <name evidence="3" type="ORF">PHISCL_08454</name>
</gene>
<protein>
    <submittedName>
        <fullName evidence="3">Aminotransferase family protein LolT</fullName>
    </submittedName>
</protein>
<dbReference type="InterPro" id="IPR000192">
    <property type="entry name" value="Aminotrans_V_dom"/>
</dbReference>
<dbReference type="SUPFAM" id="SSF53383">
    <property type="entry name" value="PLP-dependent transferases"/>
    <property type="match status" value="1"/>
</dbReference>
<accession>A0A3A2ZIP9</accession>
<dbReference type="Pfam" id="PF00266">
    <property type="entry name" value="Aminotran_5"/>
    <property type="match status" value="1"/>
</dbReference>
<dbReference type="Proteomes" id="UP000266188">
    <property type="component" value="Unassembled WGS sequence"/>
</dbReference>
<dbReference type="Gene3D" id="3.40.640.10">
    <property type="entry name" value="Type I PLP-dependent aspartate aminotransferase-like (Major domain)"/>
    <property type="match status" value="1"/>
</dbReference>
<comment type="caution">
    <text evidence="3">The sequence shown here is derived from an EMBL/GenBank/DDBJ whole genome shotgun (WGS) entry which is preliminary data.</text>
</comment>
<dbReference type="InterPro" id="IPR015421">
    <property type="entry name" value="PyrdxlP-dep_Trfase_major"/>
</dbReference>
<keyword evidence="3" id="KW-0032">Aminotransferase</keyword>
<evidence type="ECO:0000256" key="1">
    <source>
        <dbReference type="ARBA" id="ARBA00022898"/>
    </source>
</evidence>
<dbReference type="EMBL" id="MVGC01000435">
    <property type="protein sequence ID" value="RJE19214.1"/>
    <property type="molecule type" value="Genomic_DNA"/>
</dbReference>
<evidence type="ECO:0000313" key="4">
    <source>
        <dbReference type="Proteomes" id="UP000266188"/>
    </source>
</evidence>
<evidence type="ECO:0000259" key="2">
    <source>
        <dbReference type="Pfam" id="PF00266"/>
    </source>
</evidence>
<reference evidence="4" key="1">
    <citation type="submission" date="2017-02" db="EMBL/GenBank/DDBJ databases">
        <authorList>
            <person name="Tafer H."/>
            <person name="Lopandic K."/>
        </authorList>
    </citation>
    <scope>NUCLEOTIDE SEQUENCE [LARGE SCALE GENOMIC DNA]</scope>
    <source>
        <strain evidence="4">CBS 366.77</strain>
    </source>
</reference>
<dbReference type="STRING" id="2070753.A0A3A2ZIP9"/>
<feature type="non-terminal residue" evidence="3">
    <location>
        <position position="349"/>
    </location>
</feature>
<dbReference type="GO" id="GO:0008483">
    <property type="term" value="F:transaminase activity"/>
    <property type="evidence" value="ECO:0007669"/>
    <property type="project" value="UniProtKB-KW"/>
</dbReference>
<evidence type="ECO:0000313" key="3">
    <source>
        <dbReference type="EMBL" id="RJE19214.1"/>
    </source>
</evidence>
<dbReference type="PANTHER" id="PTHR43092">
    <property type="entry name" value="L-CYSTEINE DESULFHYDRASE"/>
    <property type="match status" value="1"/>
</dbReference>
<dbReference type="OrthoDB" id="5978656at2759"/>
<keyword evidence="1" id="KW-0663">Pyridoxal phosphate</keyword>
<sequence length="349" mass="38188">MPEPIPFGAPMLQNFQFDPTFKNLNHGSFGTHPKQIQTLLRTLQSNAESRPDPFLRYEQPALIDAARSAIARYLNVPVNECVFVKNATTGVNTVLRNLVFSPGDVIIYFDTVYGGVGKTIQALEETTPAKGREVGYEFPITHDELVEKFCAEVKKVKSEGGTPKVAVFETVVSVPGIRFPFEDLVRVCRDEGVLSLVDGAHGVGMFKLDLKELGADFFTSNCHKWLFTPRSSAVLHVPSKNQSLIRTTLPTSWGFVPASFPESKISLLTLQETSKTRFEQLFEFVATADDSPYLTVPAAFEFRANVCGGEERIFAYLDELANAGGDIVASKLGTEVLQEVDGLAGGSAA</sequence>
<feature type="domain" description="Aminotransferase class V" evidence="2">
    <location>
        <begin position="58"/>
        <end position="239"/>
    </location>
</feature>
<dbReference type="InterPro" id="IPR015424">
    <property type="entry name" value="PyrdxlP-dep_Trfase"/>
</dbReference>
<proteinExistence type="predicted"/>
<name>A0A3A2ZIP9_9EURO</name>
<organism evidence="3 4">
    <name type="scientific">Aspergillus sclerotialis</name>
    <dbReference type="NCBI Taxonomy" id="2070753"/>
    <lineage>
        <taxon>Eukaryota</taxon>
        <taxon>Fungi</taxon>
        <taxon>Dikarya</taxon>
        <taxon>Ascomycota</taxon>
        <taxon>Pezizomycotina</taxon>
        <taxon>Eurotiomycetes</taxon>
        <taxon>Eurotiomycetidae</taxon>
        <taxon>Eurotiales</taxon>
        <taxon>Aspergillaceae</taxon>
        <taxon>Aspergillus</taxon>
        <taxon>Aspergillus subgen. Polypaecilum</taxon>
    </lineage>
</organism>
<dbReference type="PANTHER" id="PTHR43092:SF2">
    <property type="entry name" value="HERCYNYLCYSTEINE SULFOXIDE LYASE"/>
    <property type="match status" value="1"/>
</dbReference>
<dbReference type="AlphaFoldDB" id="A0A3A2ZIP9"/>
<keyword evidence="3" id="KW-0808">Transferase</keyword>
<keyword evidence="4" id="KW-1185">Reference proteome</keyword>